<comment type="caution">
    <text evidence="1">The sequence shown here is derived from an EMBL/GenBank/DDBJ whole genome shotgun (WGS) entry which is preliminary data.</text>
</comment>
<proteinExistence type="predicted"/>
<dbReference type="Proteomes" id="UP001164250">
    <property type="component" value="Chromosome 13"/>
</dbReference>
<keyword evidence="2" id="KW-1185">Reference proteome</keyword>
<reference evidence="2" key="1">
    <citation type="journal article" date="2023" name="G3 (Bethesda)">
        <title>Genome assembly and association tests identify interacting loci associated with vigor, precocity, and sex in interspecific pistachio rootstocks.</title>
        <authorList>
            <person name="Palmer W."/>
            <person name="Jacygrad E."/>
            <person name="Sagayaradj S."/>
            <person name="Cavanaugh K."/>
            <person name="Han R."/>
            <person name="Bertier L."/>
            <person name="Beede B."/>
            <person name="Kafkas S."/>
            <person name="Golino D."/>
            <person name="Preece J."/>
            <person name="Michelmore R."/>
        </authorList>
    </citation>
    <scope>NUCLEOTIDE SEQUENCE [LARGE SCALE GENOMIC DNA]</scope>
</reference>
<gene>
    <name evidence="1" type="ORF">Patl1_23800</name>
</gene>
<name>A0ACC0ZUY3_9ROSI</name>
<organism evidence="1 2">
    <name type="scientific">Pistacia atlantica</name>
    <dbReference type="NCBI Taxonomy" id="434234"/>
    <lineage>
        <taxon>Eukaryota</taxon>
        <taxon>Viridiplantae</taxon>
        <taxon>Streptophyta</taxon>
        <taxon>Embryophyta</taxon>
        <taxon>Tracheophyta</taxon>
        <taxon>Spermatophyta</taxon>
        <taxon>Magnoliopsida</taxon>
        <taxon>eudicotyledons</taxon>
        <taxon>Gunneridae</taxon>
        <taxon>Pentapetalae</taxon>
        <taxon>rosids</taxon>
        <taxon>malvids</taxon>
        <taxon>Sapindales</taxon>
        <taxon>Anacardiaceae</taxon>
        <taxon>Pistacia</taxon>
    </lineage>
</organism>
<dbReference type="EMBL" id="CM047909">
    <property type="protein sequence ID" value="KAJ0078864.1"/>
    <property type="molecule type" value="Genomic_DNA"/>
</dbReference>
<evidence type="ECO:0000313" key="1">
    <source>
        <dbReference type="EMBL" id="KAJ0078864.1"/>
    </source>
</evidence>
<accession>A0ACC0ZUY3</accession>
<evidence type="ECO:0000313" key="2">
    <source>
        <dbReference type="Proteomes" id="UP001164250"/>
    </source>
</evidence>
<sequence length="61" mass="6974">MYVLGYVRIDVCTYRGMYILPSYIAIPYDLSLGSPIAIPYDLLPNHLNLQKIRFLVLASII</sequence>
<protein>
    <submittedName>
        <fullName evidence="1">Uncharacterized protein</fullName>
    </submittedName>
</protein>